<dbReference type="InterPro" id="IPR053733">
    <property type="entry name" value="Heme_Transport_Util_sf"/>
</dbReference>
<dbReference type="AlphaFoldDB" id="A0A554SA15"/>
<dbReference type="GO" id="GO:0006826">
    <property type="term" value="P:iron ion transport"/>
    <property type="evidence" value="ECO:0007669"/>
    <property type="project" value="InterPro"/>
</dbReference>
<protein>
    <recommendedName>
        <fullName evidence="1">Haemin-degrading HemS/ChuX domain-containing protein</fullName>
    </recommendedName>
</protein>
<gene>
    <name evidence="2" type="ORF">FNM00_09530</name>
</gene>
<dbReference type="EMBL" id="VLNT01000006">
    <property type="protein sequence ID" value="TSD63152.1"/>
    <property type="molecule type" value="Genomic_DNA"/>
</dbReference>
<dbReference type="Gene3D" id="3.40.1570.10">
    <property type="entry name" value="HemS/ChuS/ChuX like domains"/>
    <property type="match status" value="1"/>
</dbReference>
<dbReference type="Proteomes" id="UP000316988">
    <property type="component" value="Unassembled WGS sequence"/>
</dbReference>
<name>A0A554SA15_9ACTN</name>
<sequence>MTAEPASVSPAELWNDDLAVFGSLVGALDDTALCATANAGAAVSAPGRYARIGALGGPWPQHHAGEVVLRLCPSVLDAFALDEQERTLRVVNHHGDVVHRVALGGPAAVRRSRCGTTLGTSPWSAHGDAPCAAGALLDLNTQAHLDTLVHDAGVQRRRALEQLGGRNEVSALSAPLALHALDHLHRDRLHVTLAVPTDGCVMAVGGAVTGLRGAADTLFVHLEGGTVRIDTSTVHEGWVVRPRHGSATLELYDRTGRCVLAIAQPGRREPVAAARWEHLTAMLSIS</sequence>
<evidence type="ECO:0000313" key="2">
    <source>
        <dbReference type="EMBL" id="TSD63152.1"/>
    </source>
</evidence>
<reference evidence="2 3" key="1">
    <citation type="submission" date="2019-07" db="EMBL/GenBank/DDBJ databases">
        <authorList>
            <person name="Zhao L.H."/>
        </authorList>
    </citation>
    <scope>NUCLEOTIDE SEQUENCE [LARGE SCALE GENOMIC DNA]</scope>
    <source>
        <strain evidence="2 3">Co35</strain>
    </source>
</reference>
<feature type="domain" description="Haemin-degrading HemS/ChuX" evidence="1">
    <location>
        <begin position="154"/>
        <end position="281"/>
    </location>
</feature>
<comment type="caution">
    <text evidence="2">The sequence shown here is derived from an EMBL/GenBank/DDBJ whole genome shotgun (WGS) entry which is preliminary data.</text>
</comment>
<proteinExistence type="predicted"/>
<evidence type="ECO:0000259" key="1">
    <source>
        <dbReference type="Pfam" id="PF05171"/>
    </source>
</evidence>
<keyword evidence="3" id="KW-1185">Reference proteome</keyword>
<dbReference type="InterPro" id="IPR007845">
    <property type="entry name" value="HemS/ChuX_dom"/>
</dbReference>
<dbReference type="OrthoDB" id="4370439at2"/>
<dbReference type="Pfam" id="PF05171">
    <property type="entry name" value="HemS"/>
    <property type="match status" value="1"/>
</dbReference>
<evidence type="ECO:0000313" key="3">
    <source>
        <dbReference type="Proteomes" id="UP000316988"/>
    </source>
</evidence>
<dbReference type="RefSeq" id="WP_143913206.1">
    <property type="nucleotide sequence ID" value="NZ_VLNT01000006.1"/>
</dbReference>
<dbReference type="SUPFAM" id="SSF144064">
    <property type="entry name" value="Heme iron utilization protein-like"/>
    <property type="match status" value="1"/>
</dbReference>
<organism evidence="2 3">
    <name type="scientific">Aeromicrobium piscarium</name>
    <dbReference type="NCBI Taxonomy" id="2590901"/>
    <lineage>
        <taxon>Bacteria</taxon>
        <taxon>Bacillati</taxon>
        <taxon>Actinomycetota</taxon>
        <taxon>Actinomycetes</taxon>
        <taxon>Propionibacteriales</taxon>
        <taxon>Nocardioidaceae</taxon>
        <taxon>Aeromicrobium</taxon>
    </lineage>
</organism>
<accession>A0A554SA15</accession>